<keyword evidence="3" id="KW-1185">Reference proteome</keyword>
<proteinExistence type="predicted"/>
<feature type="compositionally biased region" description="Basic and acidic residues" evidence="1">
    <location>
        <begin position="325"/>
        <end position="338"/>
    </location>
</feature>
<gene>
    <name evidence="2" type="ORF">PV07_01099</name>
</gene>
<feature type="compositionally biased region" description="Low complexity" evidence="1">
    <location>
        <begin position="55"/>
        <end position="77"/>
    </location>
</feature>
<dbReference type="Proteomes" id="UP000054466">
    <property type="component" value="Unassembled WGS sequence"/>
</dbReference>
<feature type="region of interest" description="Disordered" evidence="1">
    <location>
        <begin position="1"/>
        <end position="82"/>
    </location>
</feature>
<accession>A0A0D2B9M7</accession>
<feature type="region of interest" description="Disordered" evidence="1">
    <location>
        <begin position="307"/>
        <end position="338"/>
    </location>
</feature>
<feature type="compositionally biased region" description="Polar residues" evidence="1">
    <location>
        <begin position="256"/>
        <end position="267"/>
    </location>
</feature>
<dbReference type="EMBL" id="KN847040">
    <property type="protein sequence ID" value="KIW34312.1"/>
    <property type="molecule type" value="Genomic_DNA"/>
</dbReference>
<name>A0A0D2B9M7_9EURO</name>
<feature type="compositionally biased region" description="Polar residues" evidence="1">
    <location>
        <begin position="216"/>
        <end position="243"/>
    </location>
</feature>
<feature type="region of interest" description="Disordered" evidence="1">
    <location>
        <begin position="256"/>
        <end position="293"/>
    </location>
</feature>
<dbReference type="STRING" id="569365.A0A0D2B9M7"/>
<reference evidence="2 3" key="1">
    <citation type="submission" date="2015-01" db="EMBL/GenBank/DDBJ databases">
        <title>The Genome Sequence of Cladophialophora immunda CBS83496.</title>
        <authorList>
            <consortium name="The Broad Institute Genomics Platform"/>
            <person name="Cuomo C."/>
            <person name="de Hoog S."/>
            <person name="Gorbushina A."/>
            <person name="Stielow B."/>
            <person name="Teixiera M."/>
            <person name="Abouelleil A."/>
            <person name="Chapman S.B."/>
            <person name="Priest M."/>
            <person name="Young S.K."/>
            <person name="Wortman J."/>
            <person name="Nusbaum C."/>
            <person name="Birren B."/>
        </authorList>
    </citation>
    <scope>NUCLEOTIDE SEQUENCE [LARGE SCALE GENOMIC DNA]</scope>
    <source>
        <strain evidence="2 3">CBS 83496</strain>
    </source>
</reference>
<dbReference type="GeneID" id="27340293"/>
<dbReference type="RefSeq" id="XP_016254528.1">
    <property type="nucleotide sequence ID" value="XM_016387600.1"/>
</dbReference>
<feature type="region of interest" description="Disordered" evidence="1">
    <location>
        <begin position="207"/>
        <end position="243"/>
    </location>
</feature>
<evidence type="ECO:0000256" key="1">
    <source>
        <dbReference type="SAM" id="MobiDB-lite"/>
    </source>
</evidence>
<protein>
    <submittedName>
        <fullName evidence="2">Uncharacterized protein</fullName>
    </submittedName>
</protein>
<evidence type="ECO:0000313" key="2">
    <source>
        <dbReference type="EMBL" id="KIW34312.1"/>
    </source>
</evidence>
<dbReference type="VEuPathDB" id="FungiDB:PV07_01099"/>
<organism evidence="2 3">
    <name type="scientific">Cladophialophora immunda</name>
    <dbReference type="NCBI Taxonomy" id="569365"/>
    <lineage>
        <taxon>Eukaryota</taxon>
        <taxon>Fungi</taxon>
        <taxon>Dikarya</taxon>
        <taxon>Ascomycota</taxon>
        <taxon>Pezizomycotina</taxon>
        <taxon>Eurotiomycetes</taxon>
        <taxon>Chaetothyriomycetidae</taxon>
        <taxon>Chaetothyriales</taxon>
        <taxon>Herpotrichiellaceae</taxon>
        <taxon>Cladophialophora</taxon>
    </lineage>
</organism>
<sequence>MARTLPWTVDHLPPAKRARVAPAPHVKHERASPPARSDSLADSTPATDRGRSVKASASADPSRRTPSSSPLRGPPTTELMREGYDGDDIYIMVEDEFQTVAQSYTAHLHHAEYKRLVKQARKAVPKALPEPTSPMSEKTKRRLKSAALQNKQKEILRRVIRGPVVDDEEDEDKVTDLWSGTSLAPLMASNSQQKRSLVGLEGISSSTKAGMGLARSPSSRRSTTNLGTDHFAQQTSSKRDNSNGSSILVAEKQETLQNGLHPASTSRLSDHTVRQHRNSPVPSRSDERTTKHRFVVDLDDDSVATAAVDDSHDGARRSRAGPQADGRHLSKSMADKERDKKLRFEEVPLFII</sequence>
<evidence type="ECO:0000313" key="3">
    <source>
        <dbReference type="Proteomes" id="UP000054466"/>
    </source>
</evidence>
<dbReference type="OrthoDB" id="5374569at2759"/>
<dbReference type="AlphaFoldDB" id="A0A0D2B9M7"/>